<keyword evidence="3" id="KW-1185">Reference proteome</keyword>
<sequence>MSTSTKRARGLSRRAMLEVATDEELPASDLPDKRQGEMAPLVHVDEALLETLQEVFAGTSLMSDQRKVRAVVTLRGHVDVAWQQTRDAFLEIGRALNEVDAVLDEEEQESLKRGFRKLFPFSETVASQFRVIARAVDAGHIRKEALPGSYGTAYQMALLNSEQRRIAEKEGLIRPTVSRNALIEFRKLNEGVMPRQARGPDPAKMRAELGRLERSEVKLSKALEGLRKRIAEIRELLALEDEA</sequence>
<evidence type="ECO:0000313" key="2">
    <source>
        <dbReference type="EMBL" id="MCK8788048.1"/>
    </source>
</evidence>
<organism evidence="2 3">
    <name type="scientific">Roseomonas acroporae</name>
    <dbReference type="NCBI Taxonomy" id="2937791"/>
    <lineage>
        <taxon>Bacteria</taxon>
        <taxon>Pseudomonadati</taxon>
        <taxon>Pseudomonadota</taxon>
        <taxon>Alphaproteobacteria</taxon>
        <taxon>Acetobacterales</taxon>
        <taxon>Roseomonadaceae</taxon>
        <taxon>Roseomonas</taxon>
    </lineage>
</organism>
<dbReference type="AlphaFoldDB" id="A0A9X1YFQ9"/>
<proteinExistence type="predicted"/>
<name>A0A9X1YFQ9_9PROT</name>
<feature type="compositionally biased region" description="Basic residues" evidence="1">
    <location>
        <begin position="1"/>
        <end position="12"/>
    </location>
</feature>
<evidence type="ECO:0000256" key="1">
    <source>
        <dbReference type="SAM" id="MobiDB-lite"/>
    </source>
</evidence>
<reference evidence="2" key="1">
    <citation type="submission" date="2022-04" db="EMBL/GenBank/DDBJ databases">
        <title>Roseomonas acroporae sp. nov., isolated from coral Acropora digitifera.</title>
        <authorList>
            <person name="Sun H."/>
        </authorList>
    </citation>
    <scope>NUCLEOTIDE SEQUENCE</scope>
    <source>
        <strain evidence="2">NAR14</strain>
    </source>
</reference>
<comment type="caution">
    <text evidence="2">The sequence shown here is derived from an EMBL/GenBank/DDBJ whole genome shotgun (WGS) entry which is preliminary data.</text>
</comment>
<accession>A0A9X1YFQ9</accession>
<gene>
    <name evidence="2" type="ORF">M0638_27205</name>
</gene>
<evidence type="ECO:0000313" key="3">
    <source>
        <dbReference type="Proteomes" id="UP001139516"/>
    </source>
</evidence>
<dbReference type="EMBL" id="JALPRX010000172">
    <property type="protein sequence ID" value="MCK8788048.1"/>
    <property type="molecule type" value="Genomic_DNA"/>
</dbReference>
<feature type="region of interest" description="Disordered" evidence="1">
    <location>
        <begin position="1"/>
        <end position="33"/>
    </location>
</feature>
<dbReference type="Proteomes" id="UP001139516">
    <property type="component" value="Unassembled WGS sequence"/>
</dbReference>
<protein>
    <submittedName>
        <fullName evidence="2">Uncharacterized protein</fullName>
    </submittedName>
</protein>
<dbReference type="RefSeq" id="WP_248670090.1">
    <property type="nucleotide sequence ID" value="NZ_JALPRX010000172.1"/>
</dbReference>